<name>A0A5C5Y2A1_9BACT</name>
<evidence type="ECO:0000313" key="2">
    <source>
        <dbReference type="EMBL" id="TWT67682.1"/>
    </source>
</evidence>
<dbReference type="Gene3D" id="3.40.50.1820">
    <property type="entry name" value="alpha/beta hydrolase"/>
    <property type="match status" value="1"/>
</dbReference>
<dbReference type="InterPro" id="IPR029058">
    <property type="entry name" value="AB_hydrolase_fold"/>
</dbReference>
<protein>
    <recommendedName>
        <fullName evidence="1">AB hydrolase-1 domain-containing protein</fullName>
    </recommendedName>
</protein>
<dbReference type="EMBL" id="SJPO01000012">
    <property type="protein sequence ID" value="TWT67682.1"/>
    <property type="molecule type" value="Genomic_DNA"/>
</dbReference>
<feature type="domain" description="AB hydrolase-1" evidence="1">
    <location>
        <begin position="36"/>
        <end position="188"/>
    </location>
</feature>
<dbReference type="InterPro" id="IPR000073">
    <property type="entry name" value="AB_hydrolase_1"/>
</dbReference>
<dbReference type="SUPFAM" id="SSF53474">
    <property type="entry name" value="alpha/beta-Hydrolases"/>
    <property type="match status" value="1"/>
</dbReference>
<dbReference type="OrthoDB" id="9799552at2"/>
<sequence>MTTVLLNGWAVSEAAARDALDAAPETNLQVIPPSPNWQELLADAQANVLVGYSTGAMLLLSEPKLAERFERVVLLAPFTDFRAESGQGGNVRSAQLKYLLRMLKKDPLTTVHDFYDRAGLKMPRPTELPLPVDDLRWGIEQLLNRSAEEWTLEDVECWVGGADPLLDAERLKELCPALHVLQGVGHDLSELAAGAGLSL</sequence>
<dbReference type="AlphaFoldDB" id="A0A5C5Y2A1"/>
<organism evidence="2 3">
    <name type="scientific">Posidoniimonas polymericola</name>
    <dbReference type="NCBI Taxonomy" id="2528002"/>
    <lineage>
        <taxon>Bacteria</taxon>
        <taxon>Pseudomonadati</taxon>
        <taxon>Planctomycetota</taxon>
        <taxon>Planctomycetia</taxon>
        <taxon>Pirellulales</taxon>
        <taxon>Lacipirellulaceae</taxon>
        <taxon>Posidoniimonas</taxon>
    </lineage>
</organism>
<accession>A0A5C5Y2A1</accession>
<proteinExistence type="predicted"/>
<evidence type="ECO:0000313" key="3">
    <source>
        <dbReference type="Proteomes" id="UP000318478"/>
    </source>
</evidence>
<gene>
    <name evidence="2" type="ORF">Pla123a_42380</name>
</gene>
<reference evidence="2 3" key="1">
    <citation type="submission" date="2019-02" db="EMBL/GenBank/DDBJ databases">
        <title>Deep-cultivation of Planctomycetes and their phenomic and genomic characterization uncovers novel biology.</title>
        <authorList>
            <person name="Wiegand S."/>
            <person name="Jogler M."/>
            <person name="Boedeker C."/>
            <person name="Pinto D."/>
            <person name="Vollmers J."/>
            <person name="Rivas-Marin E."/>
            <person name="Kohn T."/>
            <person name="Peeters S.H."/>
            <person name="Heuer A."/>
            <person name="Rast P."/>
            <person name="Oberbeckmann S."/>
            <person name="Bunk B."/>
            <person name="Jeske O."/>
            <person name="Meyerdierks A."/>
            <person name="Storesund J.E."/>
            <person name="Kallscheuer N."/>
            <person name="Luecker S."/>
            <person name="Lage O.M."/>
            <person name="Pohl T."/>
            <person name="Merkel B.J."/>
            <person name="Hornburger P."/>
            <person name="Mueller R.-W."/>
            <person name="Bruemmer F."/>
            <person name="Labrenz M."/>
            <person name="Spormann A.M."/>
            <person name="Op Den Camp H."/>
            <person name="Overmann J."/>
            <person name="Amann R."/>
            <person name="Jetten M.S.M."/>
            <person name="Mascher T."/>
            <person name="Medema M.H."/>
            <person name="Devos D.P."/>
            <person name="Kaster A.-K."/>
            <person name="Ovreas L."/>
            <person name="Rohde M."/>
            <person name="Galperin M.Y."/>
            <person name="Jogler C."/>
        </authorList>
    </citation>
    <scope>NUCLEOTIDE SEQUENCE [LARGE SCALE GENOMIC DNA]</scope>
    <source>
        <strain evidence="2 3">Pla123a</strain>
    </source>
</reference>
<comment type="caution">
    <text evidence="2">The sequence shown here is derived from an EMBL/GenBank/DDBJ whole genome shotgun (WGS) entry which is preliminary data.</text>
</comment>
<dbReference type="RefSeq" id="WP_146590626.1">
    <property type="nucleotide sequence ID" value="NZ_SJPO01000012.1"/>
</dbReference>
<dbReference type="Pfam" id="PF12697">
    <property type="entry name" value="Abhydrolase_6"/>
    <property type="match status" value="1"/>
</dbReference>
<evidence type="ECO:0000259" key="1">
    <source>
        <dbReference type="Pfam" id="PF12697"/>
    </source>
</evidence>
<keyword evidence="3" id="KW-1185">Reference proteome</keyword>
<dbReference type="Proteomes" id="UP000318478">
    <property type="component" value="Unassembled WGS sequence"/>
</dbReference>